<proteinExistence type="predicted"/>
<reference evidence="1 2" key="2">
    <citation type="journal article" date="2017" name="Sci. Rep.">
        <title>Ant-infecting Ophiocordyceps genomes reveal a high diversity of potential behavioral manipulation genes and a possible major role for enterotoxins.</title>
        <authorList>
            <person name="de Bekker C."/>
            <person name="Ohm R.A."/>
            <person name="Evans H.C."/>
            <person name="Brachmann A."/>
            <person name="Hughes D.P."/>
        </authorList>
    </citation>
    <scope>NUCLEOTIDE SEQUENCE [LARGE SCALE GENOMIC DNA]</scope>
    <source>
        <strain evidence="1 2">SC16a</strain>
    </source>
</reference>
<evidence type="ECO:0000313" key="1">
    <source>
        <dbReference type="EMBL" id="PFH56023.1"/>
    </source>
</evidence>
<organism evidence="1 2">
    <name type="scientific">Ophiocordyceps unilateralis</name>
    <name type="common">Zombie-ant fungus</name>
    <name type="synonym">Torrubia unilateralis</name>
    <dbReference type="NCBI Taxonomy" id="268505"/>
    <lineage>
        <taxon>Eukaryota</taxon>
        <taxon>Fungi</taxon>
        <taxon>Dikarya</taxon>
        <taxon>Ascomycota</taxon>
        <taxon>Pezizomycotina</taxon>
        <taxon>Sordariomycetes</taxon>
        <taxon>Hypocreomycetidae</taxon>
        <taxon>Hypocreales</taxon>
        <taxon>Ophiocordycipitaceae</taxon>
        <taxon>Ophiocordyceps</taxon>
    </lineage>
</organism>
<dbReference type="AlphaFoldDB" id="A0A2A9P556"/>
<accession>A0A2A9P556</accession>
<name>A0A2A9P556_OPHUN</name>
<evidence type="ECO:0000313" key="2">
    <source>
        <dbReference type="Proteomes" id="UP000037136"/>
    </source>
</evidence>
<dbReference type="EMBL" id="LAZP02000685">
    <property type="protein sequence ID" value="PFH56023.1"/>
    <property type="molecule type" value="Genomic_DNA"/>
</dbReference>
<sequence>MLTVGISLPGTCGEADEEAIRRGTGKRPIPLTLIVPRVCGIGAVSPPYYVGEYETAPSYLEVPADAQLRLIGGRARLGGVRHCAGIGLIFSIQDQPVVARVEVKYRR</sequence>
<keyword evidence="2" id="KW-1185">Reference proteome</keyword>
<gene>
    <name evidence="1" type="ORF">XA68_17190</name>
</gene>
<comment type="caution">
    <text evidence="1">The sequence shown here is derived from an EMBL/GenBank/DDBJ whole genome shotgun (WGS) entry which is preliminary data.</text>
</comment>
<protein>
    <submittedName>
        <fullName evidence="1">Uncharacterized protein</fullName>
    </submittedName>
</protein>
<dbReference type="Proteomes" id="UP000037136">
    <property type="component" value="Unassembled WGS sequence"/>
</dbReference>
<reference evidence="1 2" key="1">
    <citation type="journal article" date="2015" name="BMC Genomics">
        <title>Gene expression during zombie ant biting behavior reflects the complexity underlying fungal parasitic behavioral manipulation.</title>
        <authorList>
            <person name="de Bekker C."/>
            <person name="Ohm R.A."/>
            <person name="Loreto R.G."/>
            <person name="Sebastian A."/>
            <person name="Albert I."/>
            <person name="Merrow M."/>
            <person name="Brachmann A."/>
            <person name="Hughes D.P."/>
        </authorList>
    </citation>
    <scope>NUCLEOTIDE SEQUENCE [LARGE SCALE GENOMIC DNA]</scope>
    <source>
        <strain evidence="1 2">SC16a</strain>
    </source>
</reference>